<name>M4VNE1_9BACT</name>
<dbReference type="KEGG" id="bex:A11Q_394"/>
<accession>M4VNE1</accession>
<dbReference type="Proteomes" id="UP000012040">
    <property type="component" value="Chromosome"/>
</dbReference>
<reference evidence="1 2" key="1">
    <citation type="journal article" date="2013" name="ISME J.">
        <title>By their genes ye shall know them: genomic signatures of predatory bacteria.</title>
        <authorList>
            <person name="Pasternak Z."/>
            <person name="Pietrokovski S."/>
            <person name="Rotem O."/>
            <person name="Gophna U."/>
            <person name="Lurie-Weinberger M.N."/>
            <person name="Jurkevitch E."/>
        </authorList>
    </citation>
    <scope>NUCLEOTIDE SEQUENCE [LARGE SCALE GENOMIC DNA]</scope>
    <source>
        <strain evidence="1 2">JSS</strain>
    </source>
</reference>
<evidence type="ECO:0000313" key="2">
    <source>
        <dbReference type="Proteomes" id="UP000012040"/>
    </source>
</evidence>
<proteinExistence type="predicted"/>
<evidence type="ECO:0000313" key="1">
    <source>
        <dbReference type="EMBL" id="AGH94614.1"/>
    </source>
</evidence>
<protein>
    <submittedName>
        <fullName evidence="1">Uncharacterized protein</fullName>
    </submittedName>
</protein>
<organism evidence="1 2">
    <name type="scientific">Pseudobdellovibrio exovorus JSS</name>
    <dbReference type="NCBI Taxonomy" id="1184267"/>
    <lineage>
        <taxon>Bacteria</taxon>
        <taxon>Pseudomonadati</taxon>
        <taxon>Bdellovibrionota</taxon>
        <taxon>Bdellovibrionia</taxon>
        <taxon>Bdellovibrionales</taxon>
        <taxon>Pseudobdellovibrionaceae</taxon>
        <taxon>Pseudobdellovibrio</taxon>
    </lineage>
</organism>
<keyword evidence="2" id="KW-1185">Reference proteome</keyword>
<gene>
    <name evidence="1" type="ORF">A11Q_394</name>
</gene>
<sequence length="200" mass="22684">MDAMIDVFSAILKLSFIGGAVFFVVSTLRAHKHNNAKQEILNLQALLSQYRLSLKSKVKKKANILRATFRVPPPQGDLVDVALHDMCNNPFERGADFQSYFDLSRRVIQYLQMDNGTEPEDMPDVQNDFMCSDFKTELDIARLIKDMYDLSEKINSKISEHNNGVRKASQKIPRVQALVFPSLIDVNRIFSSNSEEDVAA</sequence>
<dbReference type="HOGENOM" id="CLU_1363966_0_0_7"/>
<dbReference type="AlphaFoldDB" id="M4VNE1"/>
<dbReference type="PATRIC" id="fig|1184267.3.peg.397"/>
<dbReference type="RefSeq" id="WP_015469104.1">
    <property type="nucleotide sequence ID" value="NC_020813.1"/>
</dbReference>
<dbReference type="EMBL" id="CP003537">
    <property type="protein sequence ID" value="AGH94614.1"/>
    <property type="molecule type" value="Genomic_DNA"/>
</dbReference>